<dbReference type="AlphaFoldDB" id="U3TEM0"/>
<accession>U3TEM0</accession>
<gene>
    <name evidence="2" type="ORF">ACAM_0300</name>
</gene>
<feature type="domain" description="Ribbon-helix-helix protein CopG" evidence="1">
    <location>
        <begin position="20"/>
        <end position="59"/>
    </location>
</feature>
<dbReference type="Gene3D" id="1.10.1220.10">
    <property type="entry name" value="Met repressor-like"/>
    <property type="match status" value="1"/>
</dbReference>
<evidence type="ECO:0000313" key="2">
    <source>
        <dbReference type="EMBL" id="BAN89769.1"/>
    </source>
</evidence>
<name>U3TEM0_9CREN</name>
<dbReference type="Pfam" id="PF01402">
    <property type="entry name" value="RHH_1"/>
    <property type="match status" value="1"/>
</dbReference>
<dbReference type="KEGG" id="acj:ACAM_0300"/>
<dbReference type="Proteomes" id="UP000016887">
    <property type="component" value="Chromosome"/>
</dbReference>
<dbReference type="GO" id="GO:0006355">
    <property type="term" value="P:regulation of DNA-templated transcription"/>
    <property type="evidence" value="ECO:0007669"/>
    <property type="project" value="InterPro"/>
</dbReference>
<proteinExistence type="predicted"/>
<keyword evidence="3" id="KW-1185">Reference proteome</keyword>
<dbReference type="eggNOG" id="arCOG08616">
    <property type="taxonomic scope" value="Archaea"/>
</dbReference>
<dbReference type="CDD" id="cd22231">
    <property type="entry name" value="RHH_NikR_HicB-like"/>
    <property type="match status" value="1"/>
</dbReference>
<sequence length="60" mass="7155">MAAMEIIVTYAPRRRERRIKVVTFKIEADLLEEIDRHAERKGLTRSEFIREAILKQLDQT</sequence>
<dbReference type="EMBL" id="AP012489">
    <property type="protein sequence ID" value="BAN89769.1"/>
    <property type="molecule type" value="Genomic_DNA"/>
</dbReference>
<reference evidence="2 3" key="1">
    <citation type="journal article" date="2013" name="Appl. Environ. Microbiol.">
        <title>Variation of the Virus-Related Elements within Syntenic Genomes of the Hyperthermophilic Archaeon Aeropyrum.</title>
        <authorList>
            <person name="Daifuku T."/>
            <person name="Yoshida T."/>
            <person name="Kitamura T."/>
            <person name="Kawaichi S."/>
            <person name="Inoue T."/>
            <person name="Nomura K."/>
            <person name="Yoshida Y."/>
            <person name="Kuno S."/>
            <person name="Sako Y."/>
        </authorList>
    </citation>
    <scope>NUCLEOTIDE SEQUENCE [LARGE SCALE GENOMIC DNA]</scope>
    <source>
        <strain evidence="2 3">SY1</strain>
    </source>
</reference>
<protein>
    <recommendedName>
        <fullName evidence="1">Ribbon-helix-helix protein CopG domain-containing protein</fullName>
    </recommendedName>
</protein>
<dbReference type="InterPro" id="IPR010985">
    <property type="entry name" value="Ribbon_hlx_hlx"/>
</dbReference>
<dbReference type="RefSeq" id="WP_022541048.1">
    <property type="nucleotide sequence ID" value="NC_022521.1"/>
</dbReference>
<dbReference type="InterPro" id="IPR013321">
    <property type="entry name" value="Arc_rbn_hlx_hlx"/>
</dbReference>
<organism evidence="2 3">
    <name type="scientific">Aeropyrum camini SY1 = JCM 12091</name>
    <dbReference type="NCBI Taxonomy" id="1198449"/>
    <lineage>
        <taxon>Archaea</taxon>
        <taxon>Thermoproteota</taxon>
        <taxon>Thermoprotei</taxon>
        <taxon>Desulfurococcales</taxon>
        <taxon>Desulfurococcaceae</taxon>
        <taxon>Aeropyrum</taxon>
    </lineage>
</organism>
<evidence type="ECO:0000313" key="3">
    <source>
        <dbReference type="Proteomes" id="UP000016887"/>
    </source>
</evidence>
<dbReference type="GeneID" id="17110842"/>
<evidence type="ECO:0000259" key="1">
    <source>
        <dbReference type="Pfam" id="PF01402"/>
    </source>
</evidence>
<dbReference type="InterPro" id="IPR002145">
    <property type="entry name" value="CopG"/>
</dbReference>
<dbReference type="SUPFAM" id="SSF47598">
    <property type="entry name" value="Ribbon-helix-helix"/>
    <property type="match status" value="1"/>
</dbReference>